<feature type="transmembrane region" description="Helical" evidence="8">
    <location>
        <begin position="45"/>
        <end position="66"/>
    </location>
</feature>
<comment type="subcellular location">
    <subcellularLocation>
        <location evidence="1">Cell membrane</location>
        <topology evidence="1">Multi-pass membrane protein</topology>
    </subcellularLocation>
</comment>
<keyword evidence="10" id="KW-1185">Reference proteome</keyword>
<comment type="caution">
    <text evidence="9">The sequence shown here is derived from an EMBL/GenBank/DDBJ whole genome shotgun (WGS) entry which is preliminary data.</text>
</comment>
<evidence type="ECO:0000256" key="3">
    <source>
        <dbReference type="ARBA" id="ARBA00022448"/>
    </source>
</evidence>
<feature type="transmembrane region" description="Helical" evidence="8">
    <location>
        <begin position="237"/>
        <end position="264"/>
    </location>
</feature>
<feature type="transmembrane region" description="Helical" evidence="8">
    <location>
        <begin position="296"/>
        <end position="318"/>
    </location>
</feature>
<evidence type="ECO:0000256" key="5">
    <source>
        <dbReference type="ARBA" id="ARBA00022692"/>
    </source>
</evidence>
<keyword evidence="5 8" id="KW-0812">Transmembrane</keyword>
<evidence type="ECO:0000313" key="9">
    <source>
        <dbReference type="EMBL" id="SFQ67798.1"/>
    </source>
</evidence>
<dbReference type="EMBL" id="FOXX01000006">
    <property type="protein sequence ID" value="SFQ67798.1"/>
    <property type="molecule type" value="Genomic_DNA"/>
</dbReference>
<evidence type="ECO:0000256" key="7">
    <source>
        <dbReference type="ARBA" id="ARBA00023136"/>
    </source>
</evidence>
<evidence type="ECO:0000256" key="4">
    <source>
        <dbReference type="ARBA" id="ARBA00022475"/>
    </source>
</evidence>
<keyword evidence="7 8" id="KW-0472">Membrane</keyword>
<dbReference type="PANTHER" id="PTHR21716">
    <property type="entry name" value="TRANSMEMBRANE PROTEIN"/>
    <property type="match status" value="1"/>
</dbReference>
<keyword evidence="3" id="KW-0813">Transport</keyword>
<dbReference type="InterPro" id="IPR002549">
    <property type="entry name" value="AI-2E-like"/>
</dbReference>
<evidence type="ECO:0000256" key="6">
    <source>
        <dbReference type="ARBA" id="ARBA00022989"/>
    </source>
</evidence>
<organism evidence="9 10">
    <name type="scientific">Priestia endophytica DSM 13796</name>
    <dbReference type="NCBI Taxonomy" id="1121089"/>
    <lineage>
        <taxon>Bacteria</taxon>
        <taxon>Bacillati</taxon>
        <taxon>Bacillota</taxon>
        <taxon>Bacilli</taxon>
        <taxon>Bacillales</taxon>
        <taxon>Bacillaceae</taxon>
        <taxon>Priestia</taxon>
    </lineage>
</organism>
<proteinExistence type="inferred from homology"/>
<feature type="transmembrane region" description="Helical" evidence="8">
    <location>
        <begin position="173"/>
        <end position="195"/>
    </location>
</feature>
<evidence type="ECO:0000313" key="10">
    <source>
        <dbReference type="Proteomes" id="UP000182762"/>
    </source>
</evidence>
<comment type="similarity">
    <text evidence="2">Belongs to the autoinducer-2 exporter (AI-2E) (TC 2.A.86) family.</text>
</comment>
<dbReference type="PANTHER" id="PTHR21716:SF53">
    <property type="entry name" value="PERMEASE PERM-RELATED"/>
    <property type="match status" value="1"/>
</dbReference>
<sequence length="381" mass="41962">MSLLFFVIGGKILFKSKLHFWTFELLMIAVLIFVCTKISFIFNPIVIFVSTLFFPVLVSGFLYFLFRPIVHFLQKLKFPKALAILALYVLFIGVITLVSSLIGPSLSSQVNDLVNNMPKYINQAQGFINELSNSKAFKWVVEQDYVSIEKIQNTVLNVGSSLPEHLSNSFSTIFSVLTNVTLTVVTVPFILYYMLSDGDKFPKALMNFVPTSYRGEGLKILKDTNQTLATYIQGQMIVCLFVGLATFIGYLIIGLPYAIILGIIAALTNIIPYVGPFIGIAPALIVALLDSPTKAIFVIIVVVIVQQIDGNVISPLVIGKKLDTHPLTIIILLLVAGNLAGILGMILAVPVYAVCKTIVLNLVRFIKLRSKNKETPPPKAT</sequence>
<dbReference type="Proteomes" id="UP000182762">
    <property type="component" value="Unassembled WGS sequence"/>
</dbReference>
<feature type="transmembrane region" description="Helical" evidence="8">
    <location>
        <begin position="20"/>
        <end position="39"/>
    </location>
</feature>
<feature type="transmembrane region" description="Helical" evidence="8">
    <location>
        <begin position="78"/>
        <end position="102"/>
    </location>
</feature>
<reference evidence="9 10" key="1">
    <citation type="submission" date="2016-10" db="EMBL/GenBank/DDBJ databases">
        <authorList>
            <person name="Varghese N."/>
            <person name="Submissions S."/>
        </authorList>
    </citation>
    <scope>NUCLEOTIDE SEQUENCE [LARGE SCALE GENOMIC DNA]</scope>
    <source>
        <strain evidence="9 10">DSM 13796</strain>
    </source>
</reference>
<evidence type="ECO:0000256" key="2">
    <source>
        <dbReference type="ARBA" id="ARBA00009773"/>
    </source>
</evidence>
<evidence type="ECO:0000256" key="8">
    <source>
        <dbReference type="SAM" id="Phobius"/>
    </source>
</evidence>
<feature type="transmembrane region" description="Helical" evidence="8">
    <location>
        <begin position="330"/>
        <end position="363"/>
    </location>
</feature>
<evidence type="ECO:0000256" key="1">
    <source>
        <dbReference type="ARBA" id="ARBA00004651"/>
    </source>
</evidence>
<protein>
    <submittedName>
        <fullName evidence="9">Predicted PurR-regulated permease PerM</fullName>
    </submittedName>
</protein>
<dbReference type="Pfam" id="PF01594">
    <property type="entry name" value="AI-2E_transport"/>
    <property type="match status" value="1"/>
</dbReference>
<accession>A0A1I6AGF8</accession>
<name>A0A1I6AGF8_9BACI</name>
<keyword evidence="6 8" id="KW-1133">Transmembrane helix</keyword>
<gene>
    <name evidence="9" type="ORF">SAMN02745910_02721</name>
</gene>
<keyword evidence="4" id="KW-1003">Cell membrane</keyword>